<dbReference type="EMBL" id="BSNI01000002">
    <property type="protein sequence ID" value="GLQ18246.1"/>
    <property type="molecule type" value="Genomic_DNA"/>
</dbReference>
<evidence type="ECO:0000256" key="5">
    <source>
        <dbReference type="ARBA" id="ARBA00023136"/>
    </source>
</evidence>
<evidence type="ECO:0000256" key="2">
    <source>
        <dbReference type="ARBA" id="ARBA00009853"/>
    </source>
</evidence>
<feature type="transmembrane region" description="Helical" evidence="6">
    <location>
        <begin position="180"/>
        <end position="204"/>
    </location>
</feature>
<sequence>MQRSQPLKAAFWMAGAMASFSLMAIAGRELGGHLDTFEIMMYRSFLGVVIVLVAAKLAGTLGDIGFTQLKLHFVRNSCHFVGQNLWFYAVTIVPLSQLFAFEFSSPLWVVVLAPIFLGETLTRTKIFAALLGFTGILIVARPGSVAIDSGIIAAATCAIFFAGTTMATKKLTGSQSITSILFWLVTMHSVFGLVCAGFDGQIVVPQGMEIVLVVIIGVCGLLAHFCITKALNLAPATVVTPLEFLRLPLIAFIGFVLYKEAFEWPVILGAVLVLAANTINIRAENMRNKRLSPIRQNGA</sequence>
<evidence type="ECO:0000256" key="1">
    <source>
        <dbReference type="ARBA" id="ARBA00004141"/>
    </source>
</evidence>
<evidence type="ECO:0000313" key="9">
    <source>
        <dbReference type="Proteomes" id="UP001161405"/>
    </source>
</evidence>
<feature type="transmembrane region" description="Helical" evidence="6">
    <location>
        <begin position="210"/>
        <end position="227"/>
    </location>
</feature>
<dbReference type="InterPro" id="IPR000620">
    <property type="entry name" value="EamA_dom"/>
</dbReference>
<feature type="transmembrane region" description="Helical" evidence="6">
    <location>
        <begin position="126"/>
        <end position="144"/>
    </location>
</feature>
<dbReference type="SUPFAM" id="SSF103481">
    <property type="entry name" value="Multidrug resistance efflux transporter EmrE"/>
    <property type="match status" value="2"/>
</dbReference>
<feature type="domain" description="EamA" evidence="7">
    <location>
        <begin position="8"/>
        <end position="140"/>
    </location>
</feature>
<reference evidence="8" key="2">
    <citation type="submission" date="2023-01" db="EMBL/GenBank/DDBJ databases">
        <title>Draft genome sequence of Maritalea porphyrae strain NBRC 107169.</title>
        <authorList>
            <person name="Sun Q."/>
            <person name="Mori K."/>
        </authorList>
    </citation>
    <scope>NUCLEOTIDE SEQUENCE</scope>
    <source>
        <strain evidence="8">NBRC 107169</strain>
    </source>
</reference>
<comment type="similarity">
    <text evidence="2">Belongs to the drug/metabolite transporter (DMT) superfamily. 10 TMS drug/metabolite exporter (DME) (TC 2.A.7.3) family.</text>
</comment>
<proteinExistence type="inferred from homology"/>
<evidence type="ECO:0000256" key="3">
    <source>
        <dbReference type="ARBA" id="ARBA00022692"/>
    </source>
</evidence>
<dbReference type="InterPro" id="IPR037185">
    <property type="entry name" value="EmrE-like"/>
</dbReference>
<name>A0ABQ5UV04_9HYPH</name>
<dbReference type="Pfam" id="PF00892">
    <property type="entry name" value="EamA"/>
    <property type="match status" value="2"/>
</dbReference>
<gene>
    <name evidence="8" type="ORF">GCM10007879_24950</name>
</gene>
<dbReference type="Proteomes" id="UP001161405">
    <property type="component" value="Unassembled WGS sequence"/>
</dbReference>
<dbReference type="PANTHER" id="PTHR22911">
    <property type="entry name" value="ACYL-MALONYL CONDENSING ENZYME-RELATED"/>
    <property type="match status" value="1"/>
</dbReference>
<keyword evidence="5 6" id="KW-0472">Membrane</keyword>
<reference evidence="8" key="1">
    <citation type="journal article" date="2014" name="Int. J. Syst. Evol. Microbiol.">
        <title>Complete genome of a new Firmicutes species belonging to the dominant human colonic microbiota ('Ruminococcus bicirculans') reveals two chromosomes and a selective capacity to utilize plant glucans.</title>
        <authorList>
            <consortium name="NISC Comparative Sequencing Program"/>
            <person name="Wegmann U."/>
            <person name="Louis P."/>
            <person name="Goesmann A."/>
            <person name="Henrissat B."/>
            <person name="Duncan S.H."/>
            <person name="Flint H.J."/>
        </authorList>
    </citation>
    <scope>NUCLEOTIDE SEQUENCE</scope>
    <source>
        <strain evidence="8">NBRC 107169</strain>
    </source>
</reference>
<evidence type="ECO:0000259" key="7">
    <source>
        <dbReference type="Pfam" id="PF00892"/>
    </source>
</evidence>
<keyword evidence="4 6" id="KW-1133">Transmembrane helix</keyword>
<feature type="domain" description="EamA" evidence="7">
    <location>
        <begin position="149"/>
        <end position="276"/>
    </location>
</feature>
<comment type="caution">
    <text evidence="8">The sequence shown here is derived from an EMBL/GenBank/DDBJ whole genome shotgun (WGS) entry which is preliminary data.</text>
</comment>
<feature type="transmembrane region" description="Helical" evidence="6">
    <location>
        <begin position="239"/>
        <end position="258"/>
    </location>
</feature>
<organism evidence="8 9">
    <name type="scientific">Maritalea porphyrae</name>
    <dbReference type="NCBI Taxonomy" id="880732"/>
    <lineage>
        <taxon>Bacteria</taxon>
        <taxon>Pseudomonadati</taxon>
        <taxon>Pseudomonadota</taxon>
        <taxon>Alphaproteobacteria</taxon>
        <taxon>Hyphomicrobiales</taxon>
        <taxon>Devosiaceae</taxon>
        <taxon>Maritalea</taxon>
    </lineage>
</organism>
<evidence type="ECO:0000256" key="6">
    <source>
        <dbReference type="SAM" id="Phobius"/>
    </source>
</evidence>
<feature type="transmembrane region" description="Helical" evidence="6">
    <location>
        <begin position="264"/>
        <end position="283"/>
    </location>
</feature>
<comment type="subcellular location">
    <subcellularLocation>
        <location evidence="1">Membrane</location>
        <topology evidence="1">Multi-pass membrane protein</topology>
    </subcellularLocation>
</comment>
<evidence type="ECO:0000313" key="8">
    <source>
        <dbReference type="EMBL" id="GLQ18246.1"/>
    </source>
</evidence>
<dbReference type="RefSeq" id="WP_284365040.1">
    <property type="nucleotide sequence ID" value="NZ_BSNI01000002.1"/>
</dbReference>
<keyword evidence="3 6" id="KW-0812">Transmembrane</keyword>
<accession>A0ABQ5UV04</accession>
<protein>
    <submittedName>
        <fullName evidence="8">DMT transporter permease</fullName>
    </submittedName>
</protein>
<keyword evidence="9" id="KW-1185">Reference proteome</keyword>
<feature type="transmembrane region" description="Helical" evidence="6">
    <location>
        <begin position="86"/>
        <end position="117"/>
    </location>
</feature>
<feature type="transmembrane region" description="Helical" evidence="6">
    <location>
        <begin position="6"/>
        <end position="25"/>
    </location>
</feature>
<feature type="transmembrane region" description="Helical" evidence="6">
    <location>
        <begin position="45"/>
        <end position="66"/>
    </location>
</feature>
<dbReference type="PANTHER" id="PTHR22911:SF6">
    <property type="entry name" value="SOLUTE CARRIER FAMILY 35 MEMBER G1"/>
    <property type="match status" value="1"/>
</dbReference>
<evidence type="ECO:0000256" key="4">
    <source>
        <dbReference type="ARBA" id="ARBA00022989"/>
    </source>
</evidence>
<feature type="transmembrane region" description="Helical" evidence="6">
    <location>
        <begin position="150"/>
        <end position="168"/>
    </location>
</feature>